<dbReference type="Pfam" id="PF10604">
    <property type="entry name" value="Polyketide_cyc2"/>
    <property type="match status" value="1"/>
</dbReference>
<keyword evidence="2" id="KW-1185">Reference proteome</keyword>
<sequence length="141" mass="15520">MWTISATAHTRATASRVWAIYCDVANWPRWDYGLDKYQPDGPFVTGTSGTLQPTGGPELPFTLVLVEEGQRFIDRTPIGPDHAIIGRHELTLSASGTQITHTVEIEGPDAEHLAQEMGFKQEELAETVSNLARYADSDHQG</sequence>
<dbReference type="STRING" id="485913.Krac_10753"/>
<accession>D6TIF3</accession>
<evidence type="ECO:0000313" key="2">
    <source>
        <dbReference type="Proteomes" id="UP000004508"/>
    </source>
</evidence>
<dbReference type="Gene3D" id="3.30.530.20">
    <property type="match status" value="1"/>
</dbReference>
<dbReference type="InterPro" id="IPR019587">
    <property type="entry name" value="Polyketide_cyclase/dehydratase"/>
</dbReference>
<dbReference type="SUPFAM" id="SSF55961">
    <property type="entry name" value="Bet v1-like"/>
    <property type="match status" value="1"/>
</dbReference>
<dbReference type="OrthoDB" id="9810827at2"/>
<comment type="caution">
    <text evidence="1">The sequence shown here is derived from an EMBL/GenBank/DDBJ whole genome shotgun (WGS) entry which is preliminary data.</text>
</comment>
<dbReference type="InterPro" id="IPR023393">
    <property type="entry name" value="START-like_dom_sf"/>
</dbReference>
<reference evidence="1 2" key="1">
    <citation type="journal article" date="2011" name="Stand. Genomic Sci.">
        <title>Non-contiguous finished genome sequence and contextual data of the filamentous soil bacterium Ktedonobacter racemifer type strain (SOSP1-21).</title>
        <authorList>
            <person name="Chang Y.J."/>
            <person name="Land M."/>
            <person name="Hauser L."/>
            <person name="Chertkov O."/>
            <person name="Del Rio T.G."/>
            <person name="Nolan M."/>
            <person name="Copeland A."/>
            <person name="Tice H."/>
            <person name="Cheng J.F."/>
            <person name="Lucas S."/>
            <person name="Han C."/>
            <person name="Goodwin L."/>
            <person name="Pitluck S."/>
            <person name="Ivanova N."/>
            <person name="Ovchinikova G."/>
            <person name="Pati A."/>
            <person name="Chen A."/>
            <person name="Palaniappan K."/>
            <person name="Mavromatis K."/>
            <person name="Liolios K."/>
            <person name="Brettin T."/>
            <person name="Fiebig A."/>
            <person name="Rohde M."/>
            <person name="Abt B."/>
            <person name="Goker M."/>
            <person name="Detter J.C."/>
            <person name="Woyke T."/>
            <person name="Bristow J."/>
            <person name="Eisen J.A."/>
            <person name="Markowitz V."/>
            <person name="Hugenholtz P."/>
            <person name="Kyrpides N.C."/>
            <person name="Klenk H.P."/>
            <person name="Lapidus A."/>
        </authorList>
    </citation>
    <scope>NUCLEOTIDE SEQUENCE [LARGE SCALE GENOMIC DNA]</scope>
    <source>
        <strain evidence="2">DSM 44963</strain>
    </source>
</reference>
<dbReference type="EMBL" id="ADVG01000001">
    <property type="protein sequence ID" value="EFH89210.1"/>
    <property type="molecule type" value="Genomic_DNA"/>
</dbReference>
<dbReference type="AlphaFoldDB" id="D6TIF3"/>
<protein>
    <submittedName>
        <fullName evidence="1">Polyketide cyclase/dehydrase</fullName>
    </submittedName>
</protein>
<name>D6TIF3_KTERA</name>
<dbReference type="InParanoid" id="D6TIF3"/>
<evidence type="ECO:0000313" key="1">
    <source>
        <dbReference type="EMBL" id="EFH89210.1"/>
    </source>
</evidence>
<organism evidence="1 2">
    <name type="scientific">Ktedonobacter racemifer DSM 44963</name>
    <dbReference type="NCBI Taxonomy" id="485913"/>
    <lineage>
        <taxon>Bacteria</taxon>
        <taxon>Bacillati</taxon>
        <taxon>Chloroflexota</taxon>
        <taxon>Ktedonobacteria</taxon>
        <taxon>Ktedonobacterales</taxon>
        <taxon>Ktedonobacteraceae</taxon>
        <taxon>Ktedonobacter</taxon>
    </lineage>
</organism>
<dbReference type="Proteomes" id="UP000004508">
    <property type="component" value="Unassembled WGS sequence"/>
</dbReference>
<dbReference type="RefSeq" id="WP_007905646.1">
    <property type="nucleotide sequence ID" value="NZ_ADVG01000001.1"/>
</dbReference>
<gene>
    <name evidence="1" type="ORF">Krac_10753</name>
</gene>
<proteinExistence type="predicted"/>